<keyword evidence="4" id="KW-1185">Reference proteome</keyword>
<dbReference type="SUPFAM" id="SSF49785">
    <property type="entry name" value="Galactose-binding domain-like"/>
    <property type="match status" value="3"/>
</dbReference>
<dbReference type="InterPro" id="IPR000421">
    <property type="entry name" value="FA58C"/>
</dbReference>
<name>A0ABW2TPP2_9PSEU</name>
<dbReference type="Proteomes" id="UP001596512">
    <property type="component" value="Unassembled WGS sequence"/>
</dbReference>
<dbReference type="InterPro" id="IPR008979">
    <property type="entry name" value="Galactose-bd-like_sf"/>
</dbReference>
<comment type="caution">
    <text evidence="3">The sequence shown here is derived from an EMBL/GenBank/DDBJ whole genome shotgun (WGS) entry which is preliminary data.</text>
</comment>
<accession>A0ABW2TPP2</accession>
<dbReference type="PROSITE" id="PS50022">
    <property type="entry name" value="FA58C_3"/>
    <property type="match status" value="3"/>
</dbReference>
<sequence length="448" mass="45313">MFEAAPTDETPTGGDSPVITGVTATADSAETSAENGAAARAVDGNPATIWHTAYSGGVAPMPHRIDLDLGRAHLVDRLTYLPRQDGGANGTIAGYEVYASGDGVTWGSPIAAGTFAAGSALKTVQFAPVVARYLRLRATSAQNGLGYASAAEVTAHGVPAIARTGWTATADSAETTGENGAAANAIDGSRSTLWHTAYTGGVSPTPHRLDITLPSPQKVSRLTYLPRQDGGTNGTIAGYQVATSIDGTTWTTVATGTFAAGAAEKVVAFAPAVARHVRLTATSAQNGLGYASAADVGLYGTPYTSAPLPNTGWTATADSAETSGENGAAANAVDGDPASIWHTAYTGGVAPMPHRLDIALGATRVVDRLDYLPRQVGTNGTIAGYQVFTSLDGVNWGSPVASGTFATGSGVKTVTFTPVTARHVRLTATSAQNGLAYASAAEVTPFGG</sequence>
<feature type="region of interest" description="Disordered" evidence="1">
    <location>
        <begin position="1"/>
        <end position="20"/>
    </location>
</feature>
<dbReference type="Gene3D" id="2.60.120.260">
    <property type="entry name" value="Galactose-binding domain-like"/>
    <property type="match status" value="3"/>
</dbReference>
<organism evidence="3 4">
    <name type="scientific">Actinokineospora soli</name>
    <dbReference type="NCBI Taxonomy" id="1048753"/>
    <lineage>
        <taxon>Bacteria</taxon>
        <taxon>Bacillati</taxon>
        <taxon>Actinomycetota</taxon>
        <taxon>Actinomycetes</taxon>
        <taxon>Pseudonocardiales</taxon>
        <taxon>Pseudonocardiaceae</taxon>
        <taxon>Actinokineospora</taxon>
    </lineage>
</organism>
<reference evidence="4" key="1">
    <citation type="journal article" date="2019" name="Int. J. Syst. Evol. Microbiol.">
        <title>The Global Catalogue of Microorganisms (GCM) 10K type strain sequencing project: providing services to taxonomists for standard genome sequencing and annotation.</title>
        <authorList>
            <consortium name="The Broad Institute Genomics Platform"/>
            <consortium name="The Broad Institute Genome Sequencing Center for Infectious Disease"/>
            <person name="Wu L."/>
            <person name="Ma J."/>
        </authorList>
    </citation>
    <scope>NUCLEOTIDE SEQUENCE [LARGE SCALE GENOMIC DNA]</scope>
    <source>
        <strain evidence="4">JCM 17695</strain>
    </source>
</reference>
<feature type="domain" description="F5/8 type C" evidence="2">
    <location>
        <begin position="291"/>
        <end position="448"/>
    </location>
</feature>
<evidence type="ECO:0000313" key="4">
    <source>
        <dbReference type="Proteomes" id="UP001596512"/>
    </source>
</evidence>
<gene>
    <name evidence="3" type="ORF">ACFQV2_20240</name>
</gene>
<feature type="domain" description="F5/8 type C" evidence="2">
    <location>
        <begin position="7"/>
        <end position="158"/>
    </location>
</feature>
<evidence type="ECO:0000256" key="1">
    <source>
        <dbReference type="SAM" id="MobiDB-lite"/>
    </source>
</evidence>
<dbReference type="EMBL" id="JBHTEY010000004">
    <property type="protein sequence ID" value="MFC7615481.1"/>
    <property type="molecule type" value="Genomic_DNA"/>
</dbReference>
<evidence type="ECO:0000313" key="3">
    <source>
        <dbReference type="EMBL" id="MFC7615481.1"/>
    </source>
</evidence>
<evidence type="ECO:0000259" key="2">
    <source>
        <dbReference type="PROSITE" id="PS50022"/>
    </source>
</evidence>
<protein>
    <submittedName>
        <fullName evidence="3">Discoidin domain-containing protein</fullName>
    </submittedName>
</protein>
<proteinExistence type="predicted"/>
<dbReference type="Pfam" id="PF00754">
    <property type="entry name" value="F5_F8_type_C"/>
    <property type="match status" value="3"/>
</dbReference>
<feature type="domain" description="F5/8 type C" evidence="2">
    <location>
        <begin position="169"/>
        <end position="283"/>
    </location>
</feature>
<dbReference type="SMART" id="SM00231">
    <property type="entry name" value="FA58C"/>
    <property type="match status" value="3"/>
</dbReference>